<dbReference type="AlphaFoldDB" id="X0X0I1"/>
<proteinExistence type="predicted"/>
<comment type="caution">
    <text evidence="1">The sequence shown here is derived from an EMBL/GenBank/DDBJ whole genome shotgun (WGS) entry which is preliminary data.</text>
</comment>
<accession>X0X0I1</accession>
<name>X0X0I1_9ZZZZ</name>
<dbReference type="EMBL" id="BARS01049763">
    <property type="protein sequence ID" value="GAG36475.1"/>
    <property type="molecule type" value="Genomic_DNA"/>
</dbReference>
<sequence length="29" mass="3405">IVKIGLFSDFETIIKLNKMLRYDVYPNSS</sequence>
<protein>
    <submittedName>
        <fullName evidence="1">Uncharacterized protein</fullName>
    </submittedName>
</protein>
<reference evidence="1" key="1">
    <citation type="journal article" date="2014" name="Front. Microbiol.">
        <title>High frequency of phylogenetically diverse reductive dehalogenase-homologous genes in deep subseafloor sedimentary metagenomes.</title>
        <authorList>
            <person name="Kawai M."/>
            <person name="Futagami T."/>
            <person name="Toyoda A."/>
            <person name="Takaki Y."/>
            <person name="Nishi S."/>
            <person name="Hori S."/>
            <person name="Arai W."/>
            <person name="Tsubouchi T."/>
            <person name="Morono Y."/>
            <person name="Uchiyama I."/>
            <person name="Ito T."/>
            <person name="Fujiyama A."/>
            <person name="Inagaki F."/>
            <person name="Takami H."/>
        </authorList>
    </citation>
    <scope>NUCLEOTIDE SEQUENCE</scope>
    <source>
        <strain evidence="1">Expedition CK06-06</strain>
    </source>
</reference>
<evidence type="ECO:0000313" key="1">
    <source>
        <dbReference type="EMBL" id="GAG36475.1"/>
    </source>
</evidence>
<feature type="non-terminal residue" evidence="1">
    <location>
        <position position="1"/>
    </location>
</feature>
<gene>
    <name evidence="1" type="ORF">S01H1_74386</name>
</gene>
<organism evidence="1">
    <name type="scientific">marine sediment metagenome</name>
    <dbReference type="NCBI Taxonomy" id="412755"/>
    <lineage>
        <taxon>unclassified sequences</taxon>
        <taxon>metagenomes</taxon>
        <taxon>ecological metagenomes</taxon>
    </lineage>
</organism>